<evidence type="ECO:0000313" key="1">
    <source>
        <dbReference type="EMBL" id="QEX25046.1"/>
    </source>
</evidence>
<name>A0A5J6NAU6_9PROT</name>
<sequence>MATSAEGAIADAARNNAAWCDAVARSHDAAGMFSDDLWYSERKLPPFYPNLITLRAGGEAAQRNRVAALIERGPPLPWAVKDSFARLDLTALGFECPFEARWIASPPDERPPATEGSSIRWHRVATPAALAAWEAAWRRDLPAGTSAIFRLVLLRDPAISFLAGIEADRIVAGCVLNLAAGAIGLSNLFGSDALTSAVWAGCREQARRLAPDLPIVGYEQAEALADAQAAGFRVLGPLRVWLKAEVGG</sequence>
<evidence type="ECO:0000313" key="2">
    <source>
        <dbReference type="Proteomes" id="UP000325797"/>
    </source>
</evidence>
<organism evidence="1 2">
    <name type="scientific">Hypericibacter adhaerens</name>
    <dbReference type="NCBI Taxonomy" id="2602016"/>
    <lineage>
        <taxon>Bacteria</taxon>
        <taxon>Pseudomonadati</taxon>
        <taxon>Pseudomonadota</taxon>
        <taxon>Alphaproteobacteria</taxon>
        <taxon>Rhodospirillales</taxon>
        <taxon>Dongiaceae</taxon>
        <taxon>Hypericibacter</taxon>
    </lineage>
</organism>
<dbReference type="KEGG" id="hadh:FRZ61_49910"/>
<dbReference type="EMBL" id="CP042582">
    <property type="protein sequence ID" value="QEX25046.1"/>
    <property type="molecule type" value="Genomic_DNA"/>
</dbReference>
<dbReference type="RefSeq" id="WP_151120339.1">
    <property type="nucleotide sequence ID" value="NZ_CP042582.1"/>
</dbReference>
<protein>
    <recommendedName>
        <fullName evidence="3">N-acetyltransferase domain-containing protein</fullName>
    </recommendedName>
</protein>
<keyword evidence="2" id="KW-1185">Reference proteome</keyword>
<reference evidence="1 2" key="1">
    <citation type="submission" date="2019-08" db="EMBL/GenBank/DDBJ databases">
        <title>Hyperibacter terrae gen. nov., sp. nov. and Hyperibacter viscosus sp. nov., two new members in the family Rhodospirillaceae isolated from the rhizosphere of Hypericum perforatum.</title>
        <authorList>
            <person name="Noviana Z."/>
        </authorList>
    </citation>
    <scope>NUCLEOTIDE SEQUENCE [LARGE SCALE GENOMIC DNA]</scope>
    <source>
        <strain evidence="1 2">R5959</strain>
    </source>
</reference>
<dbReference type="AlphaFoldDB" id="A0A5J6NAU6"/>
<evidence type="ECO:0008006" key="3">
    <source>
        <dbReference type="Google" id="ProtNLM"/>
    </source>
</evidence>
<proteinExistence type="predicted"/>
<dbReference type="OrthoDB" id="153065at2"/>
<accession>A0A5J6NAU6</accession>
<dbReference type="Proteomes" id="UP000325797">
    <property type="component" value="Chromosome"/>
</dbReference>
<gene>
    <name evidence="1" type="ORF">FRZ61_49910</name>
</gene>